<dbReference type="PANTHER" id="PTHR15549">
    <property type="entry name" value="PAIRED IMMUNOGLOBULIN-LIKE TYPE 2 RECEPTOR"/>
    <property type="match status" value="1"/>
</dbReference>
<dbReference type="InterPro" id="IPR051694">
    <property type="entry name" value="Immunoregulatory_rcpt-like"/>
</dbReference>
<dbReference type="RefSeq" id="XP_026606330.1">
    <property type="nucleotide sequence ID" value="XM_026745464.1"/>
</dbReference>
<feature type="region of interest" description="Disordered" evidence="5">
    <location>
        <begin position="599"/>
        <end position="630"/>
    </location>
</feature>
<dbReference type="PANTHER" id="PTHR15549:SF16">
    <property type="entry name" value="EXTRACELLULAR MEMBRANE PROTEIN CFEM DOMAIN-CONTAINING PROTEIN"/>
    <property type="match status" value="1"/>
</dbReference>
<evidence type="ECO:0000256" key="4">
    <source>
        <dbReference type="ARBA" id="ARBA00023136"/>
    </source>
</evidence>
<evidence type="ECO:0000313" key="7">
    <source>
        <dbReference type="EMBL" id="RDW86806.1"/>
    </source>
</evidence>
<dbReference type="GO" id="GO:0016020">
    <property type="term" value="C:membrane"/>
    <property type="evidence" value="ECO:0007669"/>
    <property type="project" value="UniProtKB-SubCell"/>
</dbReference>
<dbReference type="GO" id="GO:0071944">
    <property type="term" value="C:cell periphery"/>
    <property type="evidence" value="ECO:0007669"/>
    <property type="project" value="UniProtKB-ARBA"/>
</dbReference>
<evidence type="ECO:0000256" key="3">
    <source>
        <dbReference type="ARBA" id="ARBA00022989"/>
    </source>
</evidence>
<dbReference type="GeneID" id="38113818"/>
<accession>A0A3D8SKK0</accession>
<feature type="compositionally biased region" description="Polar residues" evidence="5">
    <location>
        <begin position="481"/>
        <end position="505"/>
    </location>
</feature>
<evidence type="ECO:0000256" key="1">
    <source>
        <dbReference type="ARBA" id="ARBA00004167"/>
    </source>
</evidence>
<dbReference type="AlphaFoldDB" id="A0A3D8SKK0"/>
<dbReference type="EMBL" id="PVWQ01000003">
    <property type="protein sequence ID" value="RDW86806.1"/>
    <property type="molecule type" value="Genomic_DNA"/>
</dbReference>
<feature type="compositionally biased region" description="Pro residues" evidence="5">
    <location>
        <begin position="172"/>
        <end position="186"/>
    </location>
</feature>
<feature type="transmembrane region" description="Helical" evidence="6">
    <location>
        <begin position="123"/>
        <end position="147"/>
    </location>
</feature>
<comment type="caution">
    <text evidence="7">The sequence shown here is derived from an EMBL/GenBank/DDBJ whole genome shotgun (WGS) entry which is preliminary data.</text>
</comment>
<feature type="region of interest" description="Disordered" evidence="5">
    <location>
        <begin position="250"/>
        <end position="270"/>
    </location>
</feature>
<evidence type="ECO:0000256" key="6">
    <source>
        <dbReference type="SAM" id="Phobius"/>
    </source>
</evidence>
<sequence>MSFDTYSICEDVPGALPRTHPTIVATITSPASPTSTIRPTTVVATEPETTATSPTTHLTSTKSVHTSTTLTTFQSPTPTTQSTQDPSTETDKPTSTESDSSPSATSSEDPAEPGQGSKLNSGAVIGVSVASGIAGFFILGVIIFFCCRKARRKAQDREFFEIGGHMTEPPDFSFPPKRPPMGPRPSPAKVFGPDSESIRLVSPEEAEYQHPSQYPAVVITRPDEDYNYGRMSENNTGRVGFQSSSNLDFDAESTASSRTVSDLLPDKPTYELYPRPLRWSQHKKFRSSSGATLFEEHSRGPRPLPHPPVQQSSFTPTNTRGQNSHPLAGLPANPRAMMYGFAGPGQTPPMRGLKHEKRPIGSNSKEKALPAVKGASPYPSGHSPIDYDDDLDNYWKNSDAGFVGAKVIQPQPQPHSYSIPRGTGTNRNSVGDYLGYEFEFGFGESSSSSGSRRASRYSGGFRPLTPVTEIRTPMGELQNPMGESSNHQRGTSKTPSVTSKTARNLPTSGTSGTGPGGPPHPPQPPQEIVSRPRIVRQDDIKRVQIHRGKPLPPPKDSEVTVPYGPDDFWYEPGAEPSSSSAYRLPVPKNAVEYRHLSKGMLGGMPKKKPSPLERNLTPSRRGADLILQVE</sequence>
<name>A0A3D8SKK0_9EURO</name>
<evidence type="ECO:0000313" key="8">
    <source>
        <dbReference type="Proteomes" id="UP000256690"/>
    </source>
</evidence>
<feature type="region of interest" description="Disordered" evidence="5">
    <location>
        <begin position="29"/>
        <end position="120"/>
    </location>
</feature>
<feature type="region of interest" description="Disordered" evidence="5">
    <location>
        <begin position="442"/>
        <end position="564"/>
    </location>
</feature>
<protein>
    <submittedName>
        <fullName evidence="7">Uncharacterized protein</fullName>
    </submittedName>
</protein>
<evidence type="ECO:0000256" key="5">
    <source>
        <dbReference type="SAM" id="MobiDB-lite"/>
    </source>
</evidence>
<evidence type="ECO:0000256" key="2">
    <source>
        <dbReference type="ARBA" id="ARBA00022692"/>
    </source>
</evidence>
<comment type="subcellular location">
    <subcellularLocation>
        <location evidence="1">Membrane</location>
        <topology evidence="1">Single-pass membrane protein</topology>
    </subcellularLocation>
</comment>
<dbReference type="Proteomes" id="UP000256690">
    <property type="component" value="Unassembled WGS sequence"/>
</dbReference>
<feature type="compositionally biased region" description="Polar residues" evidence="5">
    <location>
        <begin position="309"/>
        <end position="325"/>
    </location>
</feature>
<feature type="region of interest" description="Disordered" evidence="5">
    <location>
        <begin position="170"/>
        <end position="194"/>
    </location>
</feature>
<keyword evidence="2 6" id="KW-0812">Transmembrane</keyword>
<keyword evidence="8" id="KW-1185">Reference proteome</keyword>
<feature type="compositionally biased region" description="Low complexity" evidence="5">
    <location>
        <begin position="95"/>
        <end position="108"/>
    </location>
</feature>
<gene>
    <name evidence="7" type="ORF">DSM5745_03448</name>
</gene>
<reference evidence="7 8" key="1">
    <citation type="journal article" date="2018" name="IMA Fungus">
        <title>IMA Genome-F 9: Draft genome sequence of Annulohypoxylon stygium, Aspergillus mulundensis, Berkeleyomyces basicola (syn. Thielaviopsis basicola), Ceratocystis smalleyi, two Cercospora beticola strains, Coleophoma cylindrospora, Fusarium fracticaudum, Phialophora cf. hyalina, and Morchella septimelata.</title>
        <authorList>
            <person name="Wingfield B.D."/>
            <person name="Bills G.F."/>
            <person name="Dong Y."/>
            <person name="Huang W."/>
            <person name="Nel W.J."/>
            <person name="Swalarsk-Parry B.S."/>
            <person name="Vaghefi N."/>
            <person name="Wilken P.M."/>
            <person name="An Z."/>
            <person name="de Beer Z.W."/>
            <person name="De Vos L."/>
            <person name="Chen L."/>
            <person name="Duong T.A."/>
            <person name="Gao Y."/>
            <person name="Hammerbacher A."/>
            <person name="Kikkert J.R."/>
            <person name="Li Y."/>
            <person name="Li H."/>
            <person name="Li K."/>
            <person name="Li Q."/>
            <person name="Liu X."/>
            <person name="Ma X."/>
            <person name="Naidoo K."/>
            <person name="Pethybridge S.J."/>
            <person name="Sun J."/>
            <person name="Steenkamp E.T."/>
            <person name="van der Nest M.A."/>
            <person name="van Wyk S."/>
            <person name="Wingfield M.J."/>
            <person name="Xiong C."/>
            <person name="Yue Q."/>
            <person name="Zhang X."/>
        </authorList>
    </citation>
    <scope>NUCLEOTIDE SEQUENCE [LARGE SCALE GENOMIC DNA]</scope>
    <source>
        <strain evidence="7 8">DSM 5745</strain>
    </source>
</reference>
<feature type="compositionally biased region" description="Pro residues" evidence="5">
    <location>
        <begin position="516"/>
        <end position="525"/>
    </location>
</feature>
<feature type="region of interest" description="Disordered" evidence="5">
    <location>
        <begin position="290"/>
        <end position="330"/>
    </location>
</feature>
<keyword evidence="3 6" id="KW-1133">Transmembrane helix</keyword>
<keyword evidence="4 6" id="KW-0472">Membrane</keyword>
<proteinExistence type="predicted"/>
<feature type="compositionally biased region" description="Low complexity" evidence="5">
    <location>
        <begin position="442"/>
        <end position="462"/>
    </location>
</feature>
<dbReference type="STRING" id="1810919.A0A3D8SKK0"/>
<organism evidence="7 8">
    <name type="scientific">Aspergillus mulundensis</name>
    <dbReference type="NCBI Taxonomy" id="1810919"/>
    <lineage>
        <taxon>Eukaryota</taxon>
        <taxon>Fungi</taxon>
        <taxon>Dikarya</taxon>
        <taxon>Ascomycota</taxon>
        <taxon>Pezizomycotina</taxon>
        <taxon>Eurotiomycetes</taxon>
        <taxon>Eurotiomycetidae</taxon>
        <taxon>Eurotiales</taxon>
        <taxon>Aspergillaceae</taxon>
        <taxon>Aspergillus</taxon>
        <taxon>Aspergillus subgen. Nidulantes</taxon>
    </lineage>
</organism>
<feature type="compositionally biased region" description="Low complexity" evidence="5">
    <location>
        <begin position="29"/>
        <end position="88"/>
    </location>
</feature>
<feature type="compositionally biased region" description="Polar residues" evidence="5">
    <location>
        <begin position="250"/>
        <end position="260"/>
    </location>
</feature>
<dbReference type="OrthoDB" id="3946741at2759"/>